<dbReference type="InterPro" id="IPR036426">
    <property type="entry name" value="Bulb-type_lectin_dom_sf"/>
</dbReference>
<keyword evidence="1" id="KW-0732">Signal</keyword>
<gene>
    <name evidence="3" type="ORF">V6668_26195</name>
</gene>
<sequence>MKKTIILAVAFFMFLLSVAPSTFAAGDRLTTRETFNIAVSPLVSSNLAYALYFTPSGDIQLRNVRSHKILWNTNTKNLNIFQFRIDQYSGKLTLTDVNKTPYWTSDNKAWATAWYGQGNEPANLKGDLLIVQEDGNLVLYNTVNLDRGWYPVWASNTTGQ</sequence>
<evidence type="ECO:0000313" key="4">
    <source>
        <dbReference type="Proteomes" id="UP001364764"/>
    </source>
</evidence>
<feature type="signal peptide" evidence="1">
    <location>
        <begin position="1"/>
        <end position="24"/>
    </location>
</feature>
<dbReference type="GeneID" id="93479038"/>
<evidence type="ECO:0000259" key="2">
    <source>
        <dbReference type="PROSITE" id="PS50927"/>
    </source>
</evidence>
<reference evidence="3 4" key="1">
    <citation type="submission" date="2024-02" db="EMBL/GenBank/DDBJ databases">
        <title>Complete sequences of two Paenibacillus sp. strains and one Lysinibacillus strain isolated from the environment on STAA medium highlight biotechnological potential.</title>
        <authorList>
            <person name="Attere S.A."/>
            <person name="Piche L.C."/>
            <person name="Intertaglia L."/>
            <person name="Lami R."/>
            <person name="Charette S.J."/>
            <person name="Vincent A.T."/>
        </authorList>
    </citation>
    <scope>NUCLEOTIDE SEQUENCE [LARGE SCALE GENOMIC DNA]</scope>
    <source>
        <strain evidence="3 4">Y5S-7</strain>
    </source>
</reference>
<feature type="chain" id="PRO_5044892854" description="Bulb-type lectin domain-containing protein" evidence="1">
    <location>
        <begin position="25"/>
        <end position="160"/>
    </location>
</feature>
<dbReference type="InterPro" id="IPR001480">
    <property type="entry name" value="Bulb-type_lectin_dom"/>
</dbReference>
<dbReference type="RefSeq" id="WP_338707070.1">
    <property type="nucleotide sequence ID" value="NZ_CP145892.1"/>
</dbReference>
<evidence type="ECO:0000313" key="3">
    <source>
        <dbReference type="EMBL" id="WWP19894.1"/>
    </source>
</evidence>
<evidence type="ECO:0000256" key="1">
    <source>
        <dbReference type="SAM" id="SignalP"/>
    </source>
</evidence>
<protein>
    <recommendedName>
        <fullName evidence="2">Bulb-type lectin domain-containing protein</fullName>
    </recommendedName>
</protein>
<proteinExistence type="predicted"/>
<feature type="domain" description="Bulb-type lectin" evidence="2">
    <location>
        <begin position="20"/>
        <end position="160"/>
    </location>
</feature>
<dbReference type="Gene3D" id="2.90.10.10">
    <property type="entry name" value="Bulb-type lectin domain"/>
    <property type="match status" value="2"/>
</dbReference>
<name>A0ABD8ASC5_PAEAM</name>
<dbReference type="PROSITE" id="PS50927">
    <property type="entry name" value="BULB_LECTIN"/>
    <property type="match status" value="1"/>
</dbReference>
<dbReference type="EMBL" id="CP145892">
    <property type="protein sequence ID" value="WWP19894.1"/>
    <property type="molecule type" value="Genomic_DNA"/>
</dbReference>
<dbReference type="SUPFAM" id="SSF51110">
    <property type="entry name" value="alpha-D-mannose-specific plant lectins"/>
    <property type="match status" value="2"/>
</dbReference>
<dbReference type="Proteomes" id="UP001364764">
    <property type="component" value="Chromosome"/>
</dbReference>
<organism evidence="3 4">
    <name type="scientific">Paenibacillus amylolyticus</name>
    <dbReference type="NCBI Taxonomy" id="1451"/>
    <lineage>
        <taxon>Bacteria</taxon>
        <taxon>Bacillati</taxon>
        <taxon>Bacillota</taxon>
        <taxon>Bacilli</taxon>
        <taxon>Bacillales</taxon>
        <taxon>Paenibacillaceae</taxon>
        <taxon>Paenibacillus</taxon>
    </lineage>
</organism>
<accession>A0ABD8ASC5</accession>
<dbReference type="AlphaFoldDB" id="A0ABD8ASC5"/>